<dbReference type="SUPFAM" id="SSF52540">
    <property type="entry name" value="P-loop containing nucleoside triphosphate hydrolases"/>
    <property type="match status" value="1"/>
</dbReference>
<dbReference type="Pfam" id="PF00004">
    <property type="entry name" value="AAA"/>
    <property type="match status" value="1"/>
</dbReference>
<dbReference type="InterPro" id="IPR000641">
    <property type="entry name" value="CbxX/CfxQ"/>
</dbReference>
<dbReference type="STRING" id="697281.Mahau_1390"/>
<evidence type="ECO:0000256" key="3">
    <source>
        <dbReference type="ARBA" id="ARBA00022840"/>
    </source>
</evidence>
<dbReference type="Pfam" id="PF17866">
    <property type="entry name" value="AAA_lid_6"/>
    <property type="match status" value="1"/>
</dbReference>
<dbReference type="RefSeq" id="WP_013781012.1">
    <property type="nucleotide sequence ID" value="NC_015520.1"/>
</dbReference>
<dbReference type="EMBL" id="CP002360">
    <property type="protein sequence ID" value="AEE96583.1"/>
    <property type="molecule type" value="Genomic_DNA"/>
</dbReference>
<dbReference type="KEGG" id="mas:Mahau_1390"/>
<protein>
    <submittedName>
        <fullName evidence="5">AAA ATPase central domain protein</fullName>
    </submittedName>
</protein>
<evidence type="ECO:0000313" key="6">
    <source>
        <dbReference type="Proteomes" id="UP000008457"/>
    </source>
</evidence>
<feature type="domain" description="AAA+ ATPase" evidence="4">
    <location>
        <begin position="89"/>
        <end position="225"/>
    </location>
</feature>
<dbReference type="Gene3D" id="1.10.8.60">
    <property type="match status" value="1"/>
</dbReference>
<dbReference type="InterPro" id="IPR003593">
    <property type="entry name" value="AAA+_ATPase"/>
</dbReference>
<dbReference type="InterPro" id="IPR041627">
    <property type="entry name" value="AAA_lid_6"/>
</dbReference>
<dbReference type="Gene3D" id="3.40.50.300">
    <property type="entry name" value="P-loop containing nucleotide triphosphate hydrolases"/>
    <property type="match status" value="1"/>
</dbReference>
<organism evidence="5 6">
    <name type="scientific">Mahella australiensis (strain DSM 15567 / CIP 107919 / 50-1 BON)</name>
    <dbReference type="NCBI Taxonomy" id="697281"/>
    <lineage>
        <taxon>Bacteria</taxon>
        <taxon>Bacillati</taxon>
        <taxon>Bacillota</taxon>
        <taxon>Clostridia</taxon>
        <taxon>Thermoanaerobacterales</taxon>
        <taxon>Thermoanaerobacterales Family IV. Incertae Sedis</taxon>
        <taxon>Mahella</taxon>
    </lineage>
</organism>
<gene>
    <name evidence="5" type="ordered locus">Mahau_1390</name>
</gene>
<dbReference type="CDD" id="cd00009">
    <property type="entry name" value="AAA"/>
    <property type="match status" value="1"/>
</dbReference>
<reference evidence="6" key="1">
    <citation type="submission" date="2010-11" db="EMBL/GenBank/DDBJ databases">
        <title>The complete genome of Mahella australiensis DSM 15567.</title>
        <authorList>
            <consortium name="US DOE Joint Genome Institute (JGI-PGF)"/>
            <person name="Lucas S."/>
            <person name="Copeland A."/>
            <person name="Lapidus A."/>
            <person name="Bruce D."/>
            <person name="Goodwin L."/>
            <person name="Pitluck S."/>
            <person name="Kyrpides N."/>
            <person name="Mavromatis K."/>
            <person name="Pagani I."/>
            <person name="Ivanova N."/>
            <person name="Teshima H."/>
            <person name="Brettin T."/>
            <person name="Detter J.C."/>
            <person name="Han C."/>
            <person name="Tapia R."/>
            <person name="Land M."/>
            <person name="Hauser L."/>
            <person name="Markowitz V."/>
            <person name="Cheng J.-F."/>
            <person name="Hugenholtz P."/>
            <person name="Woyke T."/>
            <person name="Wu D."/>
            <person name="Spring S."/>
            <person name="Pukall R."/>
            <person name="Steenblock K."/>
            <person name="Schneider S."/>
            <person name="Klenk H.-P."/>
            <person name="Eisen J.A."/>
        </authorList>
    </citation>
    <scope>NUCLEOTIDE SEQUENCE [LARGE SCALE GENOMIC DNA]</scope>
    <source>
        <strain evidence="6">DSM 15567 / CIP 107919 / 50-1 BON</strain>
    </source>
</reference>
<dbReference type="InterPro" id="IPR050773">
    <property type="entry name" value="CbxX/CfxQ_RuBisCO_ESX"/>
</dbReference>
<dbReference type="eggNOG" id="COG0464">
    <property type="taxonomic scope" value="Bacteria"/>
</dbReference>
<dbReference type="AlphaFoldDB" id="F3ZXC6"/>
<dbReference type="PRINTS" id="PR00819">
    <property type="entry name" value="CBXCFQXSUPER"/>
</dbReference>
<evidence type="ECO:0000259" key="4">
    <source>
        <dbReference type="SMART" id="SM00382"/>
    </source>
</evidence>
<name>F3ZXC6_MAHA5</name>
<evidence type="ECO:0000256" key="2">
    <source>
        <dbReference type="ARBA" id="ARBA00022741"/>
    </source>
</evidence>
<keyword evidence="2" id="KW-0547">Nucleotide-binding</keyword>
<keyword evidence="3" id="KW-0067">ATP-binding</keyword>
<keyword evidence="6" id="KW-1185">Reference proteome</keyword>
<accession>F3ZXC6</accession>
<dbReference type="FunFam" id="3.40.50.300:FF:000216">
    <property type="entry name" value="Type VII secretion ATPase EccA"/>
    <property type="match status" value="1"/>
</dbReference>
<comment type="similarity">
    <text evidence="1">Belongs to the CbxX/CfxQ family.</text>
</comment>
<dbReference type="OrthoDB" id="9806903at2"/>
<dbReference type="Proteomes" id="UP000008457">
    <property type="component" value="Chromosome"/>
</dbReference>
<dbReference type="InterPro" id="IPR027417">
    <property type="entry name" value="P-loop_NTPase"/>
</dbReference>
<sequence>MVTRRLSDNELLIIQKVERREITPSDAIRYIYGREQYTYDINSLEIAEAKKELFSLIGLENIKKLVEELQAYINIQQRRKMEGMAHDAMTLHMIFKGNPGTGKTIVARLLGKMLHGMGILRVGHIIEVERADLVGEYIGHTAQKVREQVKKASGGVLFIDEAYSLARGGERDFGKEAIDTLVKEMEDNKDDLIVILAGYKDEMDYFIRMNPGLRSRFPIQMEFKDYTLDELVQIAELMFAKRQYSLSLDGRNKLYLLLAKKRSNDDQRLGNARLVRNLVENAIRKQAVRLHKQSRISKNDLIIIRKEDIEEVDMWS</sequence>
<dbReference type="PANTHER" id="PTHR43392:SF2">
    <property type="entry name" value="AAA-TYPE ATPASE FAMILY PROTEIN _ ANKYRIN REPEAT FAMILY PROTEIN"/>
    <property type="match status" value="1"/>
</dbReference>
<dbReference type="HOGENOM" id="CLU_008749_1_0_9"/>
<dbReference type="GO" id="GO:0016887">
    <property type="term" value="F:ATP hydrolysis activity"/>
    <property type="evidence" value="ECO:0007669"/>
    <property type="project" value="InterPro"/>
</dbReference>
<evidence type="ECO:0000313" key="5">
    <source>
        <dbReference type="EMBL" id="AEE96583.1"/>
    </source>
</evidence>
<reference evidence="5 6" key="2">
    <citation type="journal article" date="2011" name="Stand. Genomic Sci.">
        <title>Complete genome sequence of Mahella australiensis type strain (50-1 BON).</title>
        <authorList>
            <person name="Sikorski J."/>
            <person name="Teshima H."/>
            <person name="Nolan M."/>
            <person name="Lucas S."/>
            <person name="Hammon N."/>
            <person name="Deshpande S."/>
            <person name="Cheng J.F."/>
            <person name="Pitluck S."/>
            <person name="Liolios K."/>
            <person name="Pagani I."/>
            <person name="Ivanova N."/>
            <person name="Huntemann M."/>
            <person name="Mavromatis K."/>
            <person name="Ovchinikova G."/>
            <person name="Pati A."/>
            <person name="Tapia R."/>
            <person name="Han C."/>
            <person name="Goodwin L."/>
            <person name="Chen A."/>
            <person name="Palaniappan K."/>
            <person name="Land M."/>
            <person name="Hauser L."/>
            <person name="Ngatchou-Djao O.D."/>
            <person name="Rohde M."/>
            <person name="Pukall R."/>
            <person name="Spring S."/>
            <person name="Abt B."/>
            <person name="Goker M."/>
            <person name="Detter J.C."/>
            <person name="Woyke T."/>
            <person name="Bristow J."/>
            <person name="Markowitz V."/>
            <person name="Hugenholtz P."/>
            <person name="Eisen J.A."/>
            <person name="Kyrpides N.C."/>
            <person name="Klenk H.P."/>
            <person name="Lapidus A."/>
        </authorList>
    </citation>
    <scope>NUCLEOTIDE SEQUENCE [LARGE SCALE GENOMIC DNA]</scope>
    <source>
        <strain evidence="6">DSM 15567 / CIP 107919 / 50-1 BON</strain>
    </source>
</reference>
<dbReference type="SMART" id="SM00382">
    <property type="entry name" value="AAA"/>
    <property type="match status" value="1"/>
</dbReference>
<proteinExistence type="inferred from homology"/>
<dbReference type="InterPro" id="IPR003959">
    <property type="entry name" value="ATPase_AAA_core"/>
</dbReference>
<dbReference type="GO" id="GO:0005524">
    <property type="term" value="F:ATP binding"/>
    <property type="evidence" value="ECO:0007669"/>
    <property type="project" value="UniProtKB-KW"/>
</dbReference>
<dbReference type="PANTHER" id="PTHR43392">
    <property type="entry name" value="AAA-TYPE ATPASE FAMILY PROTEIN / ANKYRIN REPEAT FAMILY PROTEIN"/>
    <property type="match status" value="1"/>
</dbReference>
<evidence type="ECO:0000256" key="1">
    <source>
        <dbReference type="ARBA" id="ARBA00010378"/>
    </source>
</evidence>